<evidence type="ECO:0000313" key="4">
    <source>
        <dbReference type="Proteomes" id="UP000488956"/>
    </source>
</evidence>
<proteinExistence type="predicted"/>
<dbReference type="EMBL" id="QXFZ01003637">
    <property type="protein sequence ID" value="KAE9067887.1"/>
    <property type="molecule type" value="Genomic_DNA"/>
</dbReference>
<dbReference type="Proteomes" id="UP000488956">
    <property type="component" value="Unassembled WGS sequence"/>
</dbReference>
<name>A0A6A3Q363_9STRA</name>
<dbReference type="Proteomes" id="UP000441208">
    <property type="component" value="Unassembled WGS sequence"/>
</dbReference>
<reference evidence="2 3" key="1">
    <citation type="submission" date="2018-08" db="EMBL/GenBank/DDBJ databases">
        <title>Genomic investigation of the strawberry pathogen Phytophthora fragariae indicates pathogenicity is determined by transcriptional variation in three key races.</title>
        <authorList>
            <person name="Adams T.M."/>
            <person name="Armitage A.D."/>
            <person name="Sobczyk M.K."/>
            <person name="Bates H.J."/>
            <person name="Dunwell J.M."/>
            <person name="Nellist C.F."/>
            <person name="Harrison R.J."/>
        </authorList>
    </citation>
    <scope>NUCLEOTIDE SEQUENCE [LARGE SCALE GENOMIC DNA]</scope>
    <source>
        <strain evidence="2 3">NOV-71</strain>
        <strain evidence="1 4">ONT-3</strain>
    </source>
</reference>
<evidence type="ECO:0000313" key="1">
    <source>
        <dbReference type="EMBL" id="KAE9067520.1"/>
    </source>
</evidence>
<protein>
    <submittedName>
        <fullName evidence="2">Uncharacterized protein</fullName>
    </submittedName>
</protein>
<sequence>MTVDSVAFMVNTSSAIKASALVKSSLVSSRGSGNMLLVRGSTSWSPNELLELRRRELKRGRR</sequence>
<comment type="caution">
    <text evidence="2">The sequence shown here is derived from an EMBL/GenBank/DDBJ whole genome shotgun (WGS) entry which is preliminary data.</text>
</comment>
<accession>A0A6A3Q363</accession>
<evidence type="ECO:0000313" key="3">
    <source>
        <dbReference type="Proteomes" id="UP000441208"/>
    </source>
</evidence>
<dbReference type="EMBL" id="QXFX01003696">
    <property type="protein sequence ID" value="KAE9067520.1"/>
    <property type="molecule type" value="Genomic_DNA"/>
</dbReference>
<organism evidence="2 3">
    <name type="scientific">Phytophthora fragariae</name>
    <dbReference type="NCBI Taxonomy" id="53985"/>
    <lineage>
        <taxon>Eukaryota</taxon>
        <taxon>Sar</taxon>
        <taxon>Stramenopiles</taxon>
        <taxon>Oomycota</taxon>
        <taxon>Peronosporomycetes</taxon>
        <taxon>Peronosporales</taxon>
        <taxon>Peronosporaceae</taxon>
        <taxon>Phytophthora</taxon>
    </lineage>
</organism>
<gene>
    <name evidence="2" type="ORF">PF007_g27901</name>
    <name evidence="1" type="ORF">PF010_g27433</name>
</gene>
<evidence type="ECO:0000313" key="2">
    <source>
        <dbReference type="EMBL" id="KAE9067887.1"/>
    </source>
</evidence>
<dbReference type="AlphaFoldDB" id="A0A6A3Q363"/>